<organism evidence="2 3">
    <name type="scientific">Amycolatopsis bullii</name>
    <dbReference type="NCBI Taxonomy" id="941987"/>
    <lineage>
        <taxon>Bacteria</taxon>
        <taxon>Bacillati</taxon>
        <taxon>Actinomycetota</taxon>
        <taxon>Actinomycetes</taxon>
        <taxon>Pseudonocardiales</taxon>
        <taxon>Pseudonocardiaceae</taxon>
        <taxon>Amycolatopsis</taxon>
    </lineage>
</organism>
<reference evidence="3" key="1">
    <citation type="journal article" date="2019" name="Int. J. Syst. Evol. Microbiol.">
        <title>The Global Catalogue of Microorganisms (GCM) 10K type strain sequencing project: providing services to taxonomists for standard genome sequencing and annotation.</title>
        <authorList>
            <consortium name="The Broad Institute Genomics Platform"/>
            <consortium name="The Broad Institute Genome Sequencing Center for Infectious Disease"/>
            <person name="Wu L."/>
            <person name="Ma J."/>
        </authorList>
    </citation>
    <scope>NUCLEOTIDE SEQUENCE [LARGE SCALE GENOMIC DNA]</scope>
    <source>
        <strain evidence="3">CGMCC 4.7680</strain>
    </source>
</reference>
<sequence length="79" mass="8558">MPFAGFAEPTVKITWITRNAAKIKPTQRTIDATSEATLPPVWRQSTAARRETRVSSDDDSACSPMPAVSHGVPPIATHK</sequence>
<evidence type="ECO:0000313" key="2">
    <source>
        <dbReference type="EMBL" id="GHG19932.1"/>
    </source>
</evidence>
<evidence type="ECO:0000313" key="3">
    <source>
        <dbReference type="Proteomes" id="UP000649955"/>
    </source>
</evidence>
<name>A0ABQ3KFW5_9PSEU</name>
<feature type="region of interest" description="Disordered" evidence="1">
    <location>
        <begin position="34"/>
        <end position="79"/>
    </location>
</feature>
<dbReference type="Proteomes" id="UP000649955">
    <property type="component" value="Unassembled WGS sequence"/>
</dbReference>
<comment type="caution">
    <text evidence="2">The sequence shown here is derived from an EMBL/GenBank/DDBJ whole genome shotgun (WGS) entry which is preliminary data.</text>
</comment>
<evidence type="ECO:0000256" key="1">
    <source>
        <dbReference type="SAM" id="MobiDB-lite"/>
    </source>
</evidence>
<accession>A0ABQ3KFW5</accession>
<dbReference type="EMBL" id="BNAW01000018">
    <property type="protein sequence ID" value="GHG19932.1"/>
    <property type="molecule type" value="Genomic_DNA"/>
</dbReference>
<protein>
    <submittedName>
        <fullName evidence="2">Uncharacterized protein</fullName>
    </submittedName>
</protein>
<gene>
    <name evidence="2" type="ORF">GCM10017567_43200</name>
</gene>
<proteinExistence type="predicted"/>
<keyword evidence="3" id="KW-1185">Reference proteome</keyword>